<keyword evidence="3 10" id="KW-0808">Transferase</keyword>
<dbReference type="GO" id="GO:0006261">
    <property type="term" value="P:DNA-templated DNA replication"/>
    <property type="evidence" value="ECO:0007669"/>
    <property type="project" value="TreeGrafter"/>
</dbReference>
<dbReference type="Pfam" id="PF09115">
    <property type="entry name" value="DNApol3-delta_C"/>
    <property type="match status" value="1"/>
</dbReference>
<comment type="catalytic activity">
    <reaction evidence="7">
        <text>DNA(n) + a 2'-deoxyribonucleoside 5'-triphosphate = DNA(n+1) + diphosphate</text>
        <dbReference type="Rhea" id="RHEA:22508"/>
        <dbReference type="Rhea" id="RHEA-COMP:17339"/>
        <dbReference type="Rhea" id="RHEA-COMP:17340"/>
        <dbReference type="ChEBI" id="CHEBI:33019"/>
        <dbReference type="ChEBI" id="CHEBI:61560"/>
        <dbReference type="ChEBI" id="CHEBI:173112"/>
        <dbReference type="EC" id="2.7.7.7"/>
    </reaction>
</comment>
<dbReference type="Gene3D" id="3.40.50.300">
    <property type="entry name" value="P-loop containing nucleotide triphosphate hydrolases"/>
    <property type="match status" value="1"/>
</dbReference>
<dbReference type="InterPro" id="IPR003593">
    <property type="entry name" value="AAA+_ATPase"/>
</dbReference>
<dbReference type="InterPro" id="IPR004622">
    <property type="entry name" value="DNA_pol_HolB"/>
</dbReference>
<dbReference type="InterPro" id="IPR050238">
    <property type="entry name" value="DNA_Rep/Repair_Clamp_Loader"/>
</dbReference>
<evidence type="ECO:0000259" key="9">
    <source>
        <dbReference type="SMART" id="SM00382"/>
    </source>
</evidence>
<dbReference type="GO" id="GO:0003677">
    <property type="term" value="F:DNA binding"/>
    <property type="evidence" value="ECO:0007669"/>
    <property type="project" value="InterPro"/>
</dbReference>
<dbReference type="InterPro" id="IPR027417">
    <property type="entry name" value="P-loop_NTPase"/>
</dbReference>
<accession>A0A934I617</accession>
<dbReference type="NCBIfam" id="NF005926">
    <property type="entry name" value="PRK07940.1"/>
    <property type="match status" value="1"/>
</dbReference>
<evidence type="ECO:0000256" key="5">
    <source>
        <dbReference type="ARBA" id="ARBA00022705"/>
    </source>
</evidence>
<evidence type="ECO:0000256" key="4">
    <source>
        <dbReference type="ARBA" id="ARBA00022695"/>
    </source>
</evidence>
<name>A0A934I617_9CORY</name>
<evidence type="ECO:0000256" key="1">
    <source>
        <dbReference type="ARBA" id="ARBA00012417"/>
    </source>
</evidence>
<dbReference type="EC" id="2.7.7.7" evidence="1"/>
<sequence length="432" mass="45634">MSTPNAPRTPTDAPESGPEHSGSDVFDRIAGSGSVRRTLTGAAAAARALTAGRASGDGAPTGAAGAGMTHSWLFTGPPGSGRSVAALAFAAALVCGDPGVIGCGRCMACRTALAGTHADVIHVVPHELSIGVKLMRDVIRDASKRPTTADWRVVVIEDADRLSDAAANALLKTVEEPPERTVIILCAPSTDPRDIAITLRSRCRHVYIPTPAIPDVARILVHELGVTEGDAKLAAAASAGHIGRARNLVRSTAAQQRRAQMLGLARLVYEGDLAFREVTNLIRTIETEAGETLDALDERETEKLAVALGLGAKGKGTVKALRGTRTEIRELEERQKRRRTRYLRDALDLSLVDLAGLYRDALLTSSGAQEVQRIHPDMAEIVDKLAELNTAEALVACLDAVTRCREALGQSVRPIVAMDALVGRLRKACGVS</sequence>
<evidence type="ECO:0000256" key="3">
    <source>
        <dbReference type="ARBA" id="ARBA00022679"/>
    </source>
</evidence>
<dbReference type="SUPFAM" id="SSF52540">
    <property type="entry name" value="P-loop containing nucleoside triphosphate hydrolases"/>
    <property type="match status" value="1"/>
</dbReference>
<dbReference type="InterPro" id="IPR015199">
    <property type="entry name" value="DNA_pol_III_delta_C"/>
</dbReference>
<keyword evidence="4 10" id="KW-0548">Nucleotidyltransferase</keyword>
<dbReference type="PANTHER" id="PTHR11669">
    <property type="entry name" value="REPLICATION FACTOR C / DNA POLYMERASE III GAMMA-TAU SUBUNIT"/>
    <property type="match status" value="1"/>
</dbReference>
<protein>
    <recommendedName>
        <fullName evidence="2">DNA polymerase III subunit delta'</fullName>
        <ecNumber evidence="1">2.7.7.7</ecNumber>
    </recommendedName>
</protein>
<dbReference type="PANTHER" id="PTHR11669:SF8">
    <property type="entry name" value="DNA POLYMERASE III SUBUNIT DELTA"/>
    <property type="match status" value="1"/>
</dbReference>
<dbReference type="Proteomes" id="UP000645966">
    <property type="component" value="Unassembled WGS sequence"/>
</dbReference>
<reference evidence="10" key="1">
    <citation type="submission" date="2020-12" db="EMBL/GenBank/DDBJ databases">
        <title>Genome public.</title>
        <authorList>
            <person name="Sun Q."/>
        </authorList>
    </citation>
    <scope>NUCLEOTIDE SEQUENCE</scope>
    <source>
        <strain evidence="10">CCM 8863</strain>
    </source>
</reference>
<dbReference type="RefSeq" id="WP_198738940.1">
    <property type="nucleotide sequence ID" value="NZ_JAEIOS010000013.1"/>
</dbReference>
<keyword evidence="5" id="KW-0235">DNA replication</keyword>
<dbReference type="GO" id="GO:0003887">
    <property type="term" value="F:DNA-directed DNA polymerase activity"/>
    <property type="evidence" value="ECO:0007669"/>
    <property type="project" value="UniProtKB-KW"/>
</dbReference>
<feature type="compositionally biased region" description="Basic and acidic residues" evidence="8">
    <location>
        <begin position="17"/>
        <end position="27"/>
    </location>
</feature>
<dbReference type="GO" id="GO:0008408">
    <property type="term" value="F:3'-5' exonuclease activity"/>
    <property type="evidence" value="ECO:0007669"/>
    <property type="project" value="InterPro"/>
</dbReference>
<comment type="caution">
    <text evidence="10">The sequence shown here is derived from an EMBL/GenBank/DDBJ whole genome shotgun (WGS) entry which is preliminary data.</text>
</comment>
<evidence type="ECO:0000313" key="11">
    <source>
        <dbReference type="Proteomes" id="UP000645966"/>
    </source>
</evidence>
<keyword evidence="6" id="KW-0239">DNA-directed DNA polymerase</keyword>
<feature type="domain" description="AAA+ ATPase" evidence="9">
    <location>
        <begin position="68"/>
        <end position="212"/>
    </location>
</feature>
<dbReference type="GO" id="GO:0009360">
    <property type="term" value="C:DNA polymerase III complex"/>
    <property type="evidence" value="ECO:0007669"/>
    <property type="project" value="InterPro"/>
</dbReference>
<dbReference type="NCBIfam" id="TIGR00678">
    <property type="entry name" value="holB"/>
    <property type="match status" value="1"/>
</dbReference>
<evidence type="ECO:0000313" key="10">
    <source>
        <dbReference type="EMBL" id="MBI8989924.1"/>
    </source>
</evidence>
<keyword evidence="11" id="KW-1185">Reference proteome</keyword>
<evidence type="ECO:0000256" key="7">
    <source>
        <dbReference type="ARBA" id="ARBA00049244"/>
    </source>
</evidence>
<feature type="region of interest" description="Disordered" evidence="8">
    <location>
        <begin position="1"/>
        <end position="28"/>
    </location>
</feature>
<evidence type="ECO:0000256" key="8">
    <source>
        <dbReference type="SAM" id="MobiDB-lite"/>
    </source>
</evidence>
<dbReference type="Pfam" id="PF13177">
    <property type="entry name" value="DNA_pol3_delta2"/>
    <property type="match status" value="1"/>
</dbReference>
<organism evidence="10 11">
    <name type="scientific">Corynebacterium meridianum</name>
    <dbReference type="NCBI Taxonomy" id="2765363"/>
    <lineage>
        <taxon>Bacteria</taxon>
        <taxon>Bacillati</taxon>
        <taxon>Actinomycetota</taxon>
        <taxon>Actinomycetes</taxon>
        <taxon>Mycobacteriales</taxon>
        <taxon>Corynebacteriaceae</taxon>
        <taxon>Corynebacterium</taxon>
    </lineage>
</organism>
<evidence type="ECO:0000256" key="6">
    <source>
        <dbReference type="ARBA" id="ARBA00022932"/>
    </source>
</evidence>
<gene>
    <name evidence="10" type="ORF">JDV75_09170</name>
</gene>
<proteinExistence type="predicted"/>
<dbReference type="SMART" id="SM00382">
    <property type="entry name" value="AAA"/>
    <property type="match status" value="1"/>
</dbReference>
<dbReference type="AlphaFoldDB" id="A0A934I617"/>
<dbReference type="EMBL" id="JAEIOS010000013">
    <property type="protein sequence ID" value="MBI8989924.1"/>
    <property type="molecule type" value="Genomic_DNA"/>
</dbReference>
<evidence type="ECO:0000256" key="2">
    <source>
        <dbReference type="ARBA" id="ARBA00014363"/>
    </source>
</evidence>